<dbReference type="EMBL" id="CABEEZ010000019">
    <property type="protein sequence ID" value="VTR18669.1"/>
    <property type="molecule type" value="Genomic_DNA"/>
</dbReference>
<protein>
    <submittedName>
        <fullName evidence="1">Unfoldase HslU</fullName>
    </submittedName>
</protein>
<name>A0A4U9TJB6_SERFO</name>
<dbReference type="FunFam" id="1.10.8.10:FF:000028">
    <property type="entry name" value="ATP-dependent protease ATPase subunit HslU"/>
    <property type="match status" value="1"/>
</dbReference>
<proteinExistence type="predicted"/>
<evidence type="ECO:0000313" key="1">
    <source>
        <dbReference type="EMBL" id="VTR18669.1"/>
    </source>
</evidence>
<reference evidence="1" key="1">
    <citation type="submission" date="2019-05" db="EMBL/GenBank/DDBJ databases">
        <authorList>
            <consortium name="Pathogen Informatics"/>
        </authorList>
    </citation>
    <scope>NUCLEOTIDE SEQUENCE [LARGE SCALE GENOMIC DNA]</scope>
    <source>
        <strain evidence="1">NCTC12965</strain>
    </source>
</reference>
<dbReference type="Gene3D" id="1.10.8.10">
    <property type="entry name" value="DNA helicase RuvA subunit, C-terminal domain"/>
    <property type="match status" value="1"/>
</dbReference>
<dbReference type="AlphaFoldDB" id="A0A4U9TJB6"/>
<gene>
    <name evidence="1" type="primary">hslU_2</name>
    <name evidence="1" type="ORF">NCTC12965_00604</name>
</gene>
<organism evidence="1">
    <name type="scientific">Serratia fonticola</name>
    <dbReference type="NCBI Taxonomy" id="47917"/>
    <lineage>
        <taxon>Bacteria</taxon>
        <taxon>Pseudomonadati</taxon>
        <taxon>Pseudomonadota</taxon>
        <taxon>Gammaproteobacteria</taxon>
        <taxon>Enterobacterales</taxon>
        <taxon>Yersiniaceae</taxon>
        <taxon>Serratia</taxon>
    </lineage>
</organism>
<sequence length="62" mass="6993">MGYVGKEVDSIIRDLTDAAVKMVRLQSIEKNRTRAEEMAEERILDVLIPPAKKQLGPGRRAE</sequence>
<accession>A0A4U9TJB6</accession>